<evidence type="ECO:0000313" key="2">
    <source>
        <dbReference type="EMBL" id="KGL80995.1"/>
    </source>
</evidence>
<dbReference type="PANTHER" id="PTHR34344">
    <property type="entry name" value="UPF0184 PROTEIN C9ORF16"/>
    <property type="match status" value="1"/>
</dbReference>
<evidence type="ECO:0000256" key="1">
    <source>
        <dbReference type="SAM" id="MobiDB-lite"/>
    </source>
</evidence>
<reference evidence="2 3" key="1">
    <citation type="submission" date="2014-06" db="EMBL/GenBank/DDBJ databases">
        <title>Genome evolution of avian class.</title>
        <authorList>
            <person name="Zhang G."/>
            <person name="Li C."/>
        </authorList>
    </citation>
    <scope>NUCLEOTIDE SEQUENCE [LARGE SCALE GENOMIC DNA]</scope>
    <source>
        <strain evidence="2">BGI_N309</strain>
    </source>
</reference>
<feature type="non-terminal residue" evidence="2">
    <location>
        <position position="1"/>
    </location>
</feature>
<dbReference type="InterPro" id="IPR005374">
    <property type="entry name" value="BBLN_eukaryota"/>
</dbReference>
<feature type="compositionally biased region" description="Polar residues" evidence="1">
    <location>
        <begin position="42"/>
        <end position="53"/>
    </location>
</feature>
<gene>
    <name evidence="2" type="ORF">N309_14221</name>
</gene>
<sequence length="62" mass="7272">EYAAINNMLDQINSCLDHLEEKNDYLHACLKELLESNRQTRLEFQQQSEQQNMGDEMQGSEP</sequence>
<dbReference type="EMBL" id="KL893579">
    <property type="protein sequence ID" value="KGL80995.1"/>
    <property type="molecule type" value="Genomic_DNA"/>
</dbReference>
<accession>A0A099ZJL8</accession>
<evidence type="ECO:0000313" key="3">
    <source>
        <dbReference type="Proteomes" id="UP000053641"/>
    </source>
</evidence>
<name>A0A099ZJL8_TINGU</name>
<dbReference type="AlphaFoldDB" id="A0A099ZJL8"/>
<organism evidence="2 3">
    <name type="scientific">Tinamus guttatus</name>
    <name type="common">White-throated tinamou</name>
    <dbReference type="NCBI Taxonomy" id="94827"/>
    <lineage>
        <taxon>Eukaryota</taxon>
        <taxon>Metazoa</taxon>
        <taxon>Chordata</taxon>
        <taxon>Craniata</taxon>
        <taxon>Vertebrata</taxon>
        <taxon>Euteleostomi</taxon>
        <taxon>Archelosauria</taxon>
        <taxon>Archosauria</taxon>
        <taxon>Dinosauria</taxon>
        <taxon>Saurischia</taxon>
        <taxon>Theropoda</taxon>
        <taxon>Coelurosauria</taxon>
        <taxon>Aves</taxon>
        <taxon>Palaeognathae</taxon>
        <taxon>Tinamiformes</taxon>
        <taxon>Tinamidae</taxon>
        <taxon>Tinamus</taxon>
    </lineage>
</organism>
<dbReference type="Pfam" id="PF03670">
    <property type="entry name" value="UPF0184"/>
    <property type="match status" value="1"/>
</dbReference>
<keyword evidence="3" id="KW-1185">Reference proteome</keyword>
<proteinExistence type="predicted"/>
<dbReference type="STRING" id="94827.A0A099ZJL8"/>
<dbReference type="Proteomes" id="UP000053641">
    <property type="component" value="Unassembled WGS sequence"/>
</dbReference>
<feature type="region of interest" description="Disordered" evidence="1">
    <location>
        <begin position="41"/>
        <end position="62"/>
    </location>
</feature>
<dbReference type="PANTHER" id="PTHR34344:SF1">
    <property type="entry name" value="BUBLIN COILED-COIL PROTEIN"/>
    <property type="match status" value="1"/>
</dbReference>
<protein>
    <submittedName>
        <fullName evidence="2">UPF0184 protein C9orf16</fullName>
    </submittedName>
</protein>
<feature type="non-terminal residue" evidence="2">
    <location>
        <position position="62"/>
    </location>
</feature>